<feature type="chain" id="PRO_5039477531" evidence="1">
    <location>
        <begin position="22"/>
        <end position="603"/>
    </location>
</feature>
<evidence type="ECO:0000259" key="2">
    <source>
        <dbReference type="Pfam" id="PF00496"/>
    </source>
</evidence>
<sequence length="603" mass="65855">MNKRFLAAGASVAAAAMVLSACTPPGGGNDDQASENQVLNVGWNQAFTTMNNMTSYGNATANANLLYMMNDNFGYYDDKLETQTGDLGTIEKVSDDPLKVKYTFNDNATWSDGTPVDAADLALTWAARSTHFNTVDENNNDDGTVKENADGTVYFDSSVVGSQLIEEFPEISEDGKEATFTYTKPYADWAVDMGFGSDGVGLPAHIVAKKALGIEDPAEAKQAILDAIKNDDKSALSKISNSWNSDFNFASMPDDEDLLVHNGPYKMTDFVEGQYLTMELDPNYSGPKKPKVNTVTIRYNGDPMAMVQAVENGEVDLTQPQSSADVLEAAQAIDGVNVDTGDDATYEHVDLTFNNAGPFDPESYGGDEEKAKKVRQAILKTIPRQEIVDKIIKPLNPDAVVRDSFNQVPGSPMYEEIVSGSGIEEYDQVDIEGAKQLLEEVGGEIKPVRIMYDNTNSRRQQEFQLIKESAEQAGFTIEDVGDVNWSARLGDGSYDLALFGWQSTTTGITNSDSNYRTKSQNNYGGYSNPETDKVLDELLVAPPEDGAKLSTELEKQLVDSAFGLPIFQFPGLTIYRDSVSGVSNTTVAPTVFWNYWDWEKAAN</sequence>
<dbReference type="GO" id="GO:0043190">
    <property type="term" value="C:ATP-binding cassette (ABC) transporter complex"/>
    <property type="evidence" value="ECO:0007669"/>
    <property type="project" value="InterPro"/>
</dbReference>
<dbReference type="Gene3D" id="3.40.190.10">
    <property type="entry name" value="Periplasmic binding protein-like II"/>
    <property type="match status" value="1"/>
</dbReference>
<dbReference type="AlphaFoldDB" id="A0A7T4DIX6"/>
<dbReference type="RefSeq" id="WP_198498538.1">
    <property type="nucleotide sequence ID" value="NZ_CP065989.1"/>
</dbReference>
<dbReference type="PANTHER" id="PTHR30290:SF65">
    <property type="entry name" value="MONOACYL PHOSPHATIDYLINOSITOL TETRAMANNOSIDE-BINDING PROTEIN LPQW-RELATED"/>
    <property type="match status" value="1"/>
</dbReference>
<dbReference type="CDD" id="cd08501">
    <property type="entry name" value="PBP2_Lpqw"/>
    <property type="match status" value="1"/>
</dbReference>
<gene>
    <name evidence="3" type="ORF">I6H47_10760</name>
</gene>
<feature type="domain" description="Solute-binding protein family 5" evidence="2">
    <location>
        <begin position="91"/>
        <end position="511"/>
    </location>
</feature>
<protein>
    <submittedName>
        <fullName evidence="3">ABC transporter family substrate-binding protein</fullName>
    </submittedName>
</protein>
<dbReference type="PIRSF" id="PIRSF002741">
    <property type="entry name" value="MppA"/>
    <property type="match status" value="1"/>
</dbReference>
<dbReference type="InterPro" id="IPR030678">
    <property type="entry name" value="Peptide/Ni-bd"/>
</dbReference>
<evidence type="ECO:0000313" key="4">
    <source>
        <dbReference type="Proteomes" id="UP000595374"/>
    </source>
</evidence>
<dbReference type="Proteomes" id="UP000595374">
    <property type="component" value="Chromosome"/>
</dbReference>
<dbReference type="GO" id="GO:0015833">
    <property type="term" value="P:peptide transport"/>
    <property type="evidence" value="ECO:0007669"/>
    <property type="project" value="TreeGrafter"/>
</dbReference>
<dbReference type="InterPro" id="IPR039424">
    <property type="entry name" value="SBP_5"/>
</dbReference>
<proteinExistence type="predicted"/>
<dbReference type="Pfam" id="PF00496">
    <property type="entry name" value="SBP_bac_5"/>
    <property type="match status" value="1"/>
</dbReference>
<accession>A0A7T4DIX6</accession>
<feature type="signal peptide" evidence="1">
    <location>
        <begin position="1"/>
        <end position="21"/>
    </location>
</feature>
<dbReference type="GO" id="GO:1904680">
    <property type="term" value="F:peptide transmembrane transporter activity"/>
    <property type="evidence" value="ECO:0007669"/>
    <property type="project" value="TreeGrafter"/>
</dbReference>
<dbReference type="PANTHER" id="PTHR30290">
    <property type="entry name" value="PERIPLASMIC BINDING COMPONENT OF ABC TRANSPORTER"/>
    <property type="match status" value="1"/>
</dbReference>
<dbReference type="PROSITE" id="PS51257">
    <property type="entry name" value="PROKAR_LIPOPROTEIN"/>
    <property type="match status" value="1"/>
</dbReference>
<dbReference type="Gene3D" id="3.10.105.10">
    <property type="entry name" value="Dipeptide-binding Protein, Domain 3"/>
    <property type="match status" value="1"/>
</dbReference>
<evidence type="ECO:0000313" key="3">
    <source>
        <dbReference type="EMBL" id="QQB13324.1"/>
    </source>
</evidence>
<keyword evidence="1" id="KW-0732">Signal</keyword>
<name>A0A7T4DIX6_9MICO</name>
<reference evidence="3 4" key="1">
    <citation type="submission" date="2020-12" db="EMBL/GenBank/DDBJ databases">
        <title>FDA dAtabase for Regulatory Grade micrObial Sequences (FDA-ARGOS): Supporting development and validation of Infectious Disease Dx tests.</title>
        <authorList>
            <person name="Sproer C."/>
            <person name="Gronow S."/>
            <person name="Severitt S."/>
            <person name="Schroder I."/>
            <person name="Tallon L."/>
            <person name="Sadzewicz L."/>
            <person name="Zhao X."/>
            <person name="Boylan J."/>
            <person name="Ott S."/>
            <person name="Bowen H."/>
            <person name="Vavikolanu K."/>
            <person name="Mehta A."/>
            <person name="Aluvathingal J."/>
            <person name="Nadendla S."/>
            <person name="Lowell S."/>
            <person name="Myers T."/>
            <person name="Yan Y."/>
            <person name="Sichtig H."/>
        </authorList>
    </citation>
    <scope>NUCLEOTIDE SEQUENCE [LARGE SCALE GENOMIC DNA]</scope>
    <source>
        <strain evidence="3 4">FDAARGOS_990</strain>
    </source>
</reference>
<evidence type="ECO:0000256" key="1">
    <source>
        <dbReference type="SAM" id="SignalP"/>
    </source>
</evidence>
<dbReference type="InterPro" id="IPR000914">
    <property type="entry name" value="SBP_5_dom"/>
</dbReference>
<dbReference type="SUPFAM" id="SSF53850">
    <property type="entry name" value="Periplasmic binding protein-like II"/>
    <property type="match status" value="1"/>
</dbReference>
<organism evidence="3 4">
    <name type="scientific">Brevibacterium casei</name>
    <dbReference type="NCBI Taxonomy" id="33889"/>
    <lineage>
        <taxon>Bacteria</taxon>
        <taxon>Bacillati</taxon>
        <taxon>Actinomycetota</taxon>
        <taxon>Actinomycetes</taxon>
        <taxon>Micrococcales</taxon>
        <taxon>Brevibacteriaceae</taxon>
        <taxon>Brevibacterium</taxon>
    </lineage>
</organism>
<dbReference type="EMBL" id="CP065989">
    <property type="protein sequence ID" value="QQB13324.1"/>
    <property type="molecule type" value="Genomic_DNA"/>
</dbReference>
<dbReference type="GO" id="GO:0042597">
    <property type="term" value="C:periplasmic space"/>
    <property type="evidence" value="ECO:0007669"/>
    <property type="project" value="UniProtKB-ARBA"/>
</dbReference>